<accession>A0ABD2RCG1</accession>
<gene>
    <name evidence="3" type="ORF">AABB24_036457</name>
</gene>
<dbReference type="PANTHER" id="PTHR11926:SF1510">
    <property type="entry name" value="GLYCOSYLTRANSFERASE"/>
    <property type="match status" value="1"/>
</dbReference>
<evidence type="ECO:0000313" key="3">
    <source>
        <dbReference type="EMBL" id="KAL3329375.1"/>
    </source>
</evidence>
<comment type="caution">
    <text evidence="3">The sequence shown here is derived from an EMBL/GenBank/DDBJ whole genome shotgun (WGS) entry which is preliminary data.</text>
</comment>
<evidence type="ECO:0000256" key="1">
    <source>
        <dbReference type="ARBA" id="ARBA00009995"/>
    </source>
</evidence>
<organism evidence="3 4">
    <name type="scientific">Solanum stoloniferum</name>
    <dbReference type="NCBI Taxonomy" id="62892"/>
    <lineage>
        <taxon>Eukaryota</taxon>
        <taxon>Viridiplantae</taxon>
        <taxon>Streptophyta</taxon>
        <taxon>Embryophyta</taxon>
        <taxon>Tracheophyta</taxon>
        <taxon>Spermatophyta</taxon>
        <taxon>Magnoliopsida</taxon>
        <taxon>eudicotyledons</taxon>
        <taxon>Gunneridae</taxon>
        <taxon>Pentapetalae</taxon>
        <taxon>asterids</taxon>
        <taxon>lamiids</taxon>
        <taxon>Solanales</taxon>
        <taxon>Solanaceae</taxon>
        <taxon>Solanoideae</taxon>
        <taxon>Solaneae</taxon>
        <taxon>Solanum</taxon>
    </lineage>
</organism>
<name>A0ABD2RCG1_9SOLN</name>
<dbReference type="InterPro" id="IPR002213">
    <property type="entry name" value="UDP_glucos_trans"/>
</dbReference>
<dbReference type="PANTHER" id="PTHR11926">
    <property type="entry name" value="GLUCOSYL/GLUCURONOSYL TRANSFERASES"/>
    <property type="match status" value="1"/>
</dbReference>
<dbReference type="EMBL" id="JBJKTR010000021">
    <property type="protein sequence ID" value="KAL3329375.1"/>
    <property type="molecule type" value="Genomic_DNA"/>
</dbReference>
<dbReference type="Pfam" id="PF00201">
    <property type="entry name" value="UDPGT"/>
    <property type="match status" value="1"/>
</dbReference>
<dbReference type="CDD" id="cd03784">
    <property type="entry name" value="GT1_Gtf-like"/>
    <property type="match status" value="1"/>
</dbReference>
<proteinExistence type="inferred from homology"/>
<reference evidence="3 4" key="1">
    <citation type="submission" date="2024-05" db="EMBL/GenBank/DDBJ databases">
        <title>De novo assembly of an allotetraploid wild potato.</title>
        <authorList>
            <person name="Hosaka A.J."/>
        </authorList>
    </citation>
    <scope>NUCLEOTIDE SEQUENCE [LARGE SCALE GENOMIC DNA]</scope>
    <source>
        <tissue evidence="3">Young leaves</tissue>
    </source>
</reference>
<comment type="similarity">
    <text evidence="1">Belongs to the UDP-glycosyltransferase family.</text>
</comment>
<sequence>MDWLNSMDKGSAIYIAFVSYSELSSQLIEEIDHGLLKCGRPFLWVIRKGKDGYKMENKLSCKDKLEKLGKIVSWCSQVDVLKHPFVGCFLTHCEWNSTLESIASKIPIVACPLRNDQVCNAKLIQDIWRNGVRVNVSEKDVVERDEFSRCITIAIGDGEEGEELRRNAKKWSDLAKEAMKENGTSSVNLKAFANEILFDHSKY</sequence>
<dbReference type="GO" id="GO:0016740">
    <property type="term" value="F:transferase activity"/>
    <property type="evidence" value="ECO:0007669"/>
    <property type="project" value="UniProtKB-KW"/>
</dbReference>
<dbReference type="SUPFAM" id="SSF53756">
    <property type="entry name" value="UDP-Glycosyltransferase/glycogen phosphorylase"/>
    <property type="match status" value="1"/>
</dbReference>
<dbReference type="Gene3D" id="3.40.50.2000">
    <property type="entry name" value="Glycogen Phosphorylase B"/>
    <property type="match status" value="2"/>
</dbReference>
<keyword evidence="4" id="KW-1185">Reference proteome</keyword>
<evidence type="ECO:0000313" key="4">
    <source>
        <dbReference type="Proteomes" id="UP001627284"/>
    </source>
</evidence>
<evidence type="ECO:0000256" key="2">
    <source>
        <dbReference type="ARBA" id="ARBA00022679"/>
    </source>
</evidence>
<dbReference type="AlphaFoldDB" id="A0ABD2RCG1"/>
<protein>
    <submittedName>
        <fullName evidence="3">Uncharacterized protein</fullName>
    </submittedName>
</protein>
<dbReference type="Proteomes" id="UP001627284">
    <property type="component" value="Unassembled WGS sequence"/>
</dbReference>
<keyword evidence="2" id="KW-0808">Transferase</keyword>